<reference evidence="2" key="1">
    <citation type="journal article" date="2020" name="Nature">
        <title>Giant virus diversity and host interactions through global metagenomics.</title>
        <authorList>
            <person name="Schulz F."/>
            <person name="Roux S."/>
            <person name="Paez-Espino D."/>
            <person name="Jungbluth S."/>
            <person name="Walsh D.A."/>
            <person name="Denef V.J."/>
            <person name="McMahon K.D."/>
            <person name="Konstantinidis K.T."/>
            <person name="Eloe-Fadrosh E.A."/>
            <person name="Kyrpides N.C."/>
            <person name="Woyke T."/>
        </authorList>
    </citation>
    <scope>NUCLEOTIDE SEQUENCE</scope>
    <source>
        <strain evidence="2">GVMAG-M-3300025874-2</strain>
    </source>
</reference>
<sequence>MPFKETQSNRERKKDKKHTQKGYSIYSKKHIRMKEQLLAKHNKNIKQ</sequence>
<feature type="region of interest" description="Disordered" evidence="1">
    <location>
        <begin position="1"/>
        <end position="23"/>
    </location>
</feature>
<dbReference type="EMBL" id="MN740346">
    <property type="protein sequence ID" value="QHU01590.1"/>
    <property type="molecule type" value="Genomic_DNA"/>
</dbReference>
<evidence type="ECO:0000313" key="2">
    <source>
        <dbReference type="EMBL" id="QHU01590.1"/>
    </source>
</evidence>
<organism evidence="2">
    <name type="scientific">viral metagenome</name>
    <dbReference type="NCBI Taxonomy" id="1070528"/>
    <lineage>
        <taxon>unclassified sequences</taxon>
        <taxon>metagenomes</taxon>
        <taxon>organismal metagenomes</taxon>
    </lineage>
</organism>
<evidence type="ECO:0000256" key="1">
    <source>
        <dbReference type="SAM" id="MobiDB-lite"/>
    </source>
</evidence>
<protein>
    <submittedName>
        <fullName evidence="2">Uncharacterized protein</fullName>
    </submittedName>
</protein>
<proteinExistence type="predicted"/>
<name>A0A6C0J9Q7_9ZZZZ</name>
<accession>A0A6C0J9Q7</accession>
<dbReference type="AlphaFoldDB" id="A0A6C0J9Q7"/>